<feature type="compositionally biased region" description="Polar residues" evidence="2">
    <location>
        <begin position="259"/>
        <end position="270"/>
    </location>
</feature>
<comment type="caution">
    <text evidence="3">The sequence shown here is derived from an EMBL/GenBank/DDBJ whole genome shotgun (WGS) entry which is preliminary data.</text>
</comment>
<evidence type="ECO:0000256" key="2">
    <source>
        <dbReference type="SAM" id="MobiDB-lite"/>
    </source>
</evidence>
<dbReference type="AlphaFoldDB" id="A0A9Q0N8W0"/>
<dbReference type="GO" id="GO:0004865">
    <property type="term" value="F:protein serine/threonine phosphatase inhibitor activity"/>
    <property type="evidence" value="ECO:0007669"/>
    <property type="project" value="InterPro"/>
</dbReference>
<feature type="compositionally biased region" description="Polar residues" evidence="2">
    <location>
        <begin position="1"/>
        <end position="12"/>
    </location>
</feature>
<evidence type="ECO:0000313" key="4">
    <source>
        <dbReference type="Proteomes" id="UP001151699"/>
    </source>
</evidence>
<dbReference type="EMBL" id="WJQU01000001">
    <property type="protein sequence ID" value="KAJ6645932.1"/>
    <property type="molecule type" value="Genomic_DNA"/>
</dbReference>
<evidence type="ECO:0000256" key="1">
    <source>
        <dbReference type="ARBA" id="ARBA00006725"/>
    </source>
</evidence>
<dbReference type="OrthoDB" id="10036177at2759"/>
<feature type="region of interest" description="Disordered" evidence="2">
    <location>
        <begin position="115"/>
        <end position="146"/>
    </location>
</feature>
<dbReference type="PANTHER" id="PTHR22227">
    <property type="entry name" value="FAMILY WITH SEQUENCE SIMILARITY 122B ISOFORM X1"/>
    <property type="match status" value="1"/>
</dbReference>
<organism evidence="3 4">
    <name type="scientific">Pseudolycoriella hygida</name>
    <dbReference type="NCBI Taxonomy" id="35572"/>
    <lineage>
        <taxon>Eukaryota</taxon>
        <taxon>Metazoa</taxon>
        <taxon>Ecdysozoa</taxon>
        <taxon>Arthropoda</taxon>
        <taxon>Hexapoda</taxon>
        <taxon>Insecta</taxon>
        <taxon>Pterygota</taxon>
        <taxon>Neoptera</taxon>
        <taxon>Endopterygota</taxon>
        <taxon>Diptera</taxon>
        <taxon>Nematocera</taxon>
        <taxon>Sciaroidea</taxon>
        <taxon>Sciaridae</taxon>
        <taxon>Pseudolycoriella</taxon>
    </lineage>
</organism>
<sequence length="294" mass="31952">MTSTSSQSTNSPVARDASPQPAAINLFSRTRRYSASYSGLTGPRLIHRVSQLRQEECADINTREVSHEREVHTALQISQSWESLLLDDADSWSIKSDSELSNPLTNSLHVNLPATGTISSSSPSPTNNRTPIRLPPFGLSPSPTRRTFATRRSMSPIAMRPSSLGPVKRKFELDDNYSNSYSPPPFKKVFTDRSPICRSPSLTCPSPDSVEGRTTPKLYTSKFSTNNSMSSSSLSSSPVAAPSPSMEIQIDLPSIVPSAESTPPSQTTDECCNAVDVQLMSTDDNAKNNVELDV</sequence>
<gene>
    <name evidence="3" type="primary">Pabir1</name>
    <name evidence="3" type="ORF">Bhyg_01141</name>
</gene>
<comment type="similarity">
    <text evidence="1">Belongs to the FAM122 family.</text>
</comment>
<feature type="region of interest" description="Disordered" evidence="2">
    <location>
        <begin position="205"/>
        <end position="270"/>
    </location>
</feature>
<feature type="compositionally biased region" description="Polar residues" evidence="2">
    <location>
        <begin position="217"/>
        <end position="227"/>
    </location>
</feature>
<dbReference type="PANTHER" id="PTHR22227:SF6">
    <property type="entry name" value="FAMILY WITH SEQUENCE SIMILARITY 122B ISOFORM X1"/>
    <property type="match status" value="1"/>
</dbReference>
<reference evidence="3" key="1">
    <citation type="submission" date="2022-07" db="EMBL/GenBank/DDBJ databases">
        <authorList>
            <person name="Trinca V."/>
            <person name="Uliana J.V.C."/>
            <person name="Torres T.T."/>
            <person name="Ward R.J."/>
            <person name="Monesi N."/>
        </authorList>
    </citation>
    <scope>NUCLEOTIDE SEQUENCE</scope>
    <source>
        <strain evidence="3">HSMRA1968</strain>
        <tissue evidence="3">Whole embryos</tissue>
    </source>
</reference>
<name>A0A9Q0N8W0_9DIPT</name>
<protein>
    <submittedName>
        <fullName evidence="3">P2R1A-PPP2R2A-interacting phosphatase regulator 1</fullName>
    </submittedName>
</protein>
<feature type="compositionally biased region" description="Low complexity" evidence="2">
    <location>
        <begin position="228"/>
        <end position="246"/>
    </location>
</feature>
<accession>A0A9Q0N8W0</accession>
<evidence type="ECO:0000313" key="3">
    <source>
        <dbReference type="EMBL" id="KAJ6645932.1"/>
    </source>
</evidence>
<keyword evidence="4" id="KW-1185">Reference proteome</keyword>
<feature type="region of interest" description="Disordered" evidence="2">
    <location>
        <begin position="1"/>
        <end position="22"/>
    </location>
</feature>
<dbReference type="Proteomes" id="UP001151699">
    <property type="component" value="Chromosome A"/>
</dbReference>
<proteinExistence type="inferred from homology"/>
<dbReference type="InterPro" id="IPR026716">
    <property type="entry name" value="PBIR1/2/3"/>
</dbReference>